<name>A0ACA9QHF8_9GLOM</name>
<feature type="non-terminal residue" evidence="1">
    <location>
        <position position="1"/>
    </location>
</feature>
<evidence type="ECO:0000313" key="1">
    <source>
        <dbReference type="EMBL" id="CAG8752913.1"/>
    </source>
</evidence>
<accession>A0ACA9QHF8</accession>
<organism evidence="1 2">
    <name type="scientific">Dentiscutata heterogama</name>
    <dbReference type="NCBI Taxonomy" id="1316150"/>
    <lineage>
        <taxon>Eukaryota</taxon>
        <taxon>Fungi</taxon>
        <taxon>Fungi incertae sedis</taxon>
        <taxon>Mucoromycota</taxon>
        <taxon>Glomeromycotina</taxon>
        <taxon>Glomeromycetes</taxon>
        <taxon>Diversisporales</taxon>
        <taxon>Gigasporaceae</taxon>
        <taxon>Dentiscutata</taxon>
    </lineage>
</organism>
<evidence type="ECO:0000313" key="2">
    <source>
        <dbReference type="Proteomes" id="UP000789702"/>
    </source>
</evidence>
<dbReference type="Proteomes" id="UP000789702">
    <property type="component" value="Unassembled WGS sequence"/>
</dbReference>
<gene>
    <name evidence="1" type="ORF">DHETER_LOCUS14761</name>
</gene>
<dbReference type="EMBL" id="CAJVPU010047069">
    <property type="protein sequence ID" value="CAG8752913.1"/>
    <property type="molecule type" value="Genomic_DNA"/>
</dbReference>
<sequence>FGMLLWELCFEKVPYADKGMDDIISHVTNGGREKIPVCNGDEKDKEVQKELVTIIKMAWQHDQEARVNISKLFVMLSKMASNYVIPGSPTYLLPDKTIDYEGVRRHKLKTPEDRKIAWKIFNTNAERGDYTAMYWKGVYLSEGYHVDNRSEECIKEDKSKAIELFKLTADYGISDAQIRYALCLKELGLLKEKKERDEFIKYMKMSADNGHSIAMYNMA</sequence>
<proteinExistence type="predicted"/>
<comment type="caution">
    <text evidence="1">The sequence shown here is derived from an EMBL/GenBank/DDBJ whole genome shotgun (WGS) entry which is preliminary data.</text>
</comment>
<feature type="non-terminal residue" evidence="1">
    <location>
        <position position="219"/>
    </location>
</feature>
<protein>
    <submittedName>
        <fullName evidence="1">2354_t:CDS:1</fullName>
    </submittedName>
</protein>
<keyword evidence="2" id="KW-1185">Reference proteome</keyword>
<reference evidence="1" key="1">
    <citation type="submission" date="2021-06" db="EMBL/GenBank/DDBJ databases">
        <authorList>
            <person name="Kallberg Y."/>
            <person name="Tangrot J."/>
            <person name="Rosling A."/>
        </authorList>
    </citation>
    <scope>NUCLEOTIDE SEQUENCE</scope>
    <source>
        <strain evidence="1">IL203A</strain>
    </source>
</reference>